<name>A0ABV3EJ61_9ACTN</name>
<evidence type="ECO:0000256" key="10">
    <source>
        <dbReference type="ARBA" id="ARBA00023157"/>
    </source>
</evidence>
<keyword evidence="5" id="KW-0479">Metal-binding</keyword>
<comment type="similarity">
    <text evidence="3">Belongs to the WhiB family.</text>
</comment>
<dbReference type="InterPro" id="IPR034768">
    <property type="entry name" value="4FE4S_WBL"/>
</dbReference>
<evidence type="ECO:0000256" key="11">
    <source>
        <dbReference type="ARBA" id="ARBA00023163"/>
    </source>
</evidence>
<dbReference type="Pfam" id="PF02467">
    <property type="entry name" value="Whib"/>
    <property type="match status" value="1"/>
</dbReference>
<gene>
    <name evidence="13" type="ORF">AB0D95_02935</name>
</gene>
<keyword evidence="11" id="KW-0804">Transcription</keyword>
<feature type="domain" description="4Fe-4S Wbl-type" evidence="12">
    <location>
        <begin position="20"/>
        <end position="77"/>
    </location>
</feature>
<keyword evidence="4" id="KW-0004">4Fe-4S</keyword>
<reference evidence="13 14" key="1">
    <citation type="submission" date="2024-06" db="EMBL/GenBank/DDBJ databases">
        <title>The Natural Products Discovery Center: Release of the First 8490 Sequenced Strains for Exploring Actinobacteria Biosynthetic Diversity.</title>
        <authorList>
            <person name="Kalkreuter E."/>
            <person name="Kautsar S.A."/>
            <person name="Yang D."/>
            <person name="Bader C.D."/>
            <person name="Teijaro C.N."/>
            <person name="Fluegel L."/>
            <person name="Davis C.M."/>
            <person name="Simpson J.R."/>
            <person name="Lauterbach L."/>
            <person name="Steele A.D."/>
            <person name="Gui C."/>
            <person name="Meng S."/>
            <person name="Li G."/>
            <person name="Viehrig K."/>
            <person name="Ye F."/>
            <person name="Su P."/>
            <person name="Kiefer A.F."/>
            <person name="Nichols A."/>
            <person name="Cepeda A.J."/>
            <person name="Yan W."/>
            <person name="Fan B."/>
            <person name="Jiang Y."/>
            <person name="Adhikari A."/>
            <person name="Zheng C.-J."/>
            <person name="Schuster L."/>
            <person name="Cowan T.M."/>
            <person name="Smanski M.J."/>
            <person name="Chevrette M.G."/>
            <person name="De Carvalho L.P.S."/>
            <person name="Shen B."/>
        </authorList>
    </citation>
    <scope>NUCLEOTIDE SEQUENCE [LARGE SCALE GENOMIC DNA]</scope>
    <source>
        <strain evidence="13 14">NPDC048117</strain>
    </source>
</reference>
<accession>A0ABV3EJ61</accession>
<evidence type="ECO:0000256" key="5">
    <source>
        <dbReference type="ARBA" id="ARBA00022723"/>
    </source>
</evidence>
<evidence type="ECO:0000256" key="3">
    <source>
        <dbReference type="ARBA" id="ARBA00006597"/>
    </source>
</evidence>
<sequence>MDVITRPYDPDEGAWMRLAACRGQPSEIWLDPQDHASVLEAKDTCARCEVADLCLLLALRGDEWGIWGGLTREERRDLLGKSRNTKPCTPTTEED</sequence>
<evidence type="ECO:0000256" key="7">
    <source>
        <dbReference type="ARBA" id="ARBA00023014"/>
    </source>
</evidence>
<keyword evidence="14" id="KW-1185">Reference proteome</keyword>
<evidence type="ECO:0000256" key="2">
    <source>
        <dbReference type="ARBA" id="ARBA00004496"/>
    </source>
</evidence>
<evidence type="ECO:0000256" key="6">
    <source>
        <dbReference type="ARBA" id="ARBA00023004"/>
    </source>
</evidence>
<protein>
    <submittedName>
        <fullName evidence="13">WhiB family transcriptional regulator</fullName>
    </submittedName>
</protein>
<comment type="cofactor">
    <cofactor evidence="1">
        <name>[4Fe-4S] cluster</name>
        <dbReference type="ChEBI" id="CHEBI:49883"/>
    </cofactor>
</comment>
<evidence type="ECO:0000313" key="14">
    <source>
        <dbReference type="Proteomes" id="UP001551584"/>
    </source>
</evidence>
<dbReference type="Proteomes" id="UP001551584">
    <property type="component" value="Unassembled WGS sequence"/>
</dbReference>
<keyword evidence="7" id="KW-0411">Iron-sulfur</keyword>
<dbReference type="PROSITE" id="PS51674">
    <property type="entry name" value="4FE4S_WBL"/>
    <property type="match status" value="1"/>
</dbReference>
<keyword evidence="10" id="KW-1015">Disulfide bond</keyword>
<keyword evidence="9" id="KW-0238">DNA-binding</keyword>
<evidence type="ECO:0000313" key="13">
    <source>
        <dbReference type="EMBL" id="MEU9576237.1"/>
    </source>
</evidence>
<evidence type="ECO:0000256" key="1">
    <source>
        <dbReference type="ARBA" id="ARBA00001966"/>
    </source>
</evidence>
<organism evidence="13 14">
    <name type="scientific">Streptomyces chilikensis</name>
    <dbReference type="NCBI Taxonomy" id="1194079"/>
    <lineage>
        <taxon>Bacteria</taxon>
        <taxon>Bacillati</taxon>
        <taxon>Actinomycetota</taxon>
        <taxon>Actinomycetes</taxon>
        <taxon>Kitasatosporales</taxon>
        <taxon>Streptomycetaceae</taxon>
        <taxon>Streptomyces</taxon>
    </lineage>
</organism>
<dbReference type="RefSeq" id="WP_359268320.1">
    <property type="nucleotide sequence ID" value="NZ_JBEZNA010000004.1"/>
</dbReference>
<evidence type="ECO:0000259" key="12">
    <source>
        <dbReference type="PROSITE" id="PS51674"/>
    </source>
</evidence>
<evidence type="ECO:0000256" key="8">
    <source>
        <dbReference type="ARBA" id="ARBA00023015"/>
    </source>
</evidence>
<dbReference type="InterPro" id="IPR003482">
    <property type="entry name" value="Whib"/>
</dbReference>
<comment type="subcellular location">
    <subcellularLocation>
        <location evidence="2">Cytoplasm</location>
    </subcellularLocation>
</comment>
<proteinExistence type="inferred from homology"/>
<dbReference type="EMBL" id="JBEZNA010000004">
    <property type="protein sequence ID" value="MEU9576237.1"/>
    <property type="molecule type" value="Genomic_DNA"/>
</dbReference>
<evidence type="ECO:0000256" key="9">
    <source>
        <dbReference type="ARBA" id="ARBA00023125"/>
    </source>
</evidence>
<keyword evidence="8" id="KW-0805">Transcription regulation</keyword>
<evidence type="ECO:0000256" key="4">
    <source>
        <dbReference type="ARBA" id="ARBA00022485"/>
    </source>
</evidence>
<dbReference type="PANTHER" id="PTHR38839">
    <property type="entry name" value="TRANSCRIPTIONAL REGULATOR WHID-RELATED"/>
    <property type="match status" value="1"/>
</dbReference>
<keyword evidence="6" id="KW-0408">Iron</keyword>
<comment type="caution">
    <text evidence="13">The sequence shown here is derived from an EMBL/GenBank/DDBJ whole genome shotgun (WGS) entry which is preliminary data.</text>
</comment>